<proteinExistence type="predicted"/>
<dbReference type="RefSeq" id="WP_117730767.1">
    <property type="nucleotide sequence ID" value="NZ_CP027116.1"/>
</dbReference>
<dbReference type="AlphaFoldDB" id="A0AAD0HN59"/>
<reference evidence="1 2" key="1">
    <citation type="submission" date="2018-02" db="EMBL/GenBank/DDBJ databases">
        <title>The complete genome of two Bacillus pumilus strains from Cuatro Cienegas, Coahuila, Mexico.</title>
        <authorList>
            <person name="Zarza E."/>
            <person name="Alcaraz L.D."/>
            <person name="Aguilar-Salinas B."/>
            <person name="Islas A."/>
            <person name="Olmedo-Alvarez G."/>
        </authorList>
    </citation>
    <scope>NUCLEOTIDE SEQUENCE [LARGE SCALE GENOMIC DNA]</scope>
    <source>
        <strain evidence="1 2">145</strain>
    </source>
</reference>
<evidence type="ECO:0000313" key="1">
    <source>
        <dbReference type="EMBL" id="AVM24341.1"/>
    </source>
</evidence>
<dbReference type="Proteomes" id="UP000264960">
    <property type="component" value="Chromosome"/>
</dbReference>
<accession>A0AAD0HN59</accession>
<name>A0AAD0HN59_BACPU</name>
<sequence length="272" mass="32063">MDFPKLYNDPILYHKRKDTYDDPYMSYDETHSILNGRILLTENPNRENRVVITGGNKEWKEIEDGELEDDCYRVDYMMGVIFFNDSNEGKQLQVKYIGEGAYFYPAARIWVKRSGNTVVETLQGLIDEAEDCIIRMNERILECERVIKRCIEITTWCRQITSQYERVVEETKKKYYPSVNNYSDLIVEYPNPQVGWTVAVKNIKTVYRWDGFEWVDIGVSEVYEGFNILLSAYEPHSLNYIWYQDESLSPTKKRVVISNAAPETGQIWYKPD</sequence>
<evidence type="ECO:0000313" key="2">
    <source>
        <dbReference type="Proteomes" id="UP000264960"/>
    </source>
</evidence>
<protein>
    <submittedName>
        <fullName evidence="1">Uncharacterized protein</fullName>
    </submittedName>
</protein>
<organism evidence="1 2">
    <name type="scientific">Bacillus pumilus</name>
    <name type="common">Bacillus mesentericus</name>
    <dbReference type="NCBI Taxonomy" id="1408"/>
    <lineage>
        <taxon>Bacteria</taxon>
        <taxon>Bacillati</taxon>
        <taxon>Bacillota</taxon>
        <taxon>Bacilli</taxon>
        <taxon>Bacillales</taxon>
        <taxon>Bacillaceae</taxon>
        <taxon>Bacillus</taxon>
    </lineage>
</organism>
<gene>
    <name evidence="1" type="ORF">C5695_11025</name>
</gene>
<dbReference type="EMBL" id="CP027116">
    <property type="protein sequence ID" value="AVM24341.1"/>
    <property type="molecule type" value="Genomic_DNA"/>
</dbReference>